<accession>A0A2S9IGP2</accession>
<dbReference type="GO" id="GO:0005524">
    <property type="term" value="F:ATP binding"/>
    <property type="evidence" value="ECO:0007669"/>
    <property type="project" value="UniProtKB-ARBA"/>
</dbReference>
<dbReference type="InterPro" id="IPR017438">
    <property type="entry name" value="ATP-NAD_kinase_N"/>
</dbReference>
<comment type="caution">
    <text evidence="1">The sequence shown here is derived from an EMBL/GenBank/DDBJ whole genome shotgun (WGS) entry which is preliminary data.</text>
</comment>
<organism evidence="1 2">
    <name type="scientific">Pantoea coffeiphila</name>
    <dbReference type="NCBI Taxonomy" id="1465635"/>
    <lineage>
        <taxon>Bacteria</taxon>
        <taxon>Pseudomonadati</taxon>
        <taxon>Pseudomonadota</taxon>
        <taxon>Gammaproteobacteria</taxon>
        <taxon>Enterobacterales</taxon>
        <taxon>Erwiniaceae</taxon>
        <taxon>Pantoea</taxon>
    </lineage>
</organism>
<dbReference type="RefSeq" id="WP_105591540.1">
    <property type="nucleotide sequence ID" value="NZ_PDET01000002.1"/>
</dbReference>
<dbReference type="PANTHER" id="PTHR40697">
    <property type="entry name" value="ACETOIN CATABOLISM PROTEIN X"/>
    <property type="match status" value="1"/>
</dbReference>
<dbReference type="Gene3D" id="3.40.50.10330">
    <property type="entry name" value="Probable inorganic polyphosphate/atp-NAD kinase, domain 1"/>
    <property type="match status" value="1"/>
</dbReference>
<dbReference type="InterPro" id="IPR011391">
    <property type="entry name" value="AcoX_kinase"/>
</dbReference>
<dbReference type="PIRSF" id="PIRSF018567">
    <property type="entry name" value="AcoX"/>
    <property type="match status" value="1"/>
</dbReference>
<dbReference type="PANTHER" id="PTHR40697:SF3">
    <property type="entry name" value="ACETOIN CATABOLISM PROTEIN X"/>
    <property type="match status" value="1"/>
</dbReference>
<proteinExistence type="predicted"/>
<reference evidence="1 2" key="1">
    <citation type="submission" date="2017-10" db="EMBL/GenBank/DDBJ databases">
        <title>Draft genome of two endophytic bacteria isolated from 'guarana' Paullinia cupana (Mart.) Ducke.</title>
        <authorList>
            <person name="Siqueira K.A."/>
            <person name="Liotti R.G."/>
            <person name="Mendes T.A."/>
            <person name="Soares M.A."/>
        </authorList>
    </citation>
    <scope>NUCLEOTIDE SEQUENCE [LARGE SCALE GENOMIC DNA]</scope>
    <source>
        <strain evidence="1 2">342</strain>
    </source>
</reference>
<name>A0A2S9IGP2_9GAMM</name>
<sequence length="344" mass="37125">MIHSHATRPWVGIIANPVSARDIRRVVGHAGTLPLAERVNLLLRLMASLAACGIGEVRMMPDREGLRALLLRELAQRPDWRLPQLDWLPGTVTATVQDTFEAAKWMQQAGAAAIVVLGGDGTHRAVARHCGEVPIVGLSTGTNNAWPEMREPTVLGLALGLYASGRIPVEKALVWNKWLDIVITEADGTLRRDIALVDAAITGEQFIGARSIWSTGALSQLFLSFAEPQAVGLSAIGGLLQPVGRRENDGLQIIFGSGGCRLLAPVAPGVLSEVDIAHWQPLQHGVPQSTLLRQGVIAVDGERELSFNPTQRVIISLRERAFRSLDINACLHYAAQAQLLRHGA</sequence>
<dbReference type="InterPro" id="IPR039065">
    <property type="entry name" value="AcoX-like"/>
</dbReference>
<dbReference type="Pfam" id="PF01513">
    <property type="entry name" value="NAD_kinase"/>
    <property type="match status" value="1"/>
</dbReference>
<dbReference type="InterPro" id="IPR002504">
    <property type="entry name" value="NADK"/>
</dbReference>
<dbReference type="AlphaFoldDB" id="A0A2S9IGP2"/>
<dbReference type="SUPFAM" id="SSF111331">
    <property type="entry name" value="NAD kinase/diacylglycerol kinase-like"/>
    <property type="match status" value="1"/>
</dbReference>
<gene>
    <name evidence="1" type="ORF">CQW29_04670</name>
</gene>
<protein>
    <submittedName>
        <fullName evidence="1">Acetoin catabolism protein X</fullName>
    </submittedName>
</protein>
<dbReference type="GO" id="GO:0003951">
    <property type="term" value="F:NAD+ kinase activity"/>
    <property type="evidence" value="ECO:0007669"/>
    <property type="project" value="InterPro"/>
</dbReference>
<dbReference type="Proteomes" id="UP000239181">
    <property type="component" value="Unassembled WGS sequence"/>
</dbReference>
<dbReference type="GO" id="GO:0006741">
    <property type="term" value="P:NADP+ biosynthetic process"/>
    <property type="evidence" value="ECO:0007669"/>
    <property type="project" value="InterPro"/>
</dbReference>
<keyword evidence="2" id="KW-1185">Reference proteome</keyword>
<dbReference type="EMBL" id="PDET01000002">
    <property type="protein sequence ID" value="PRD16957.1"/>
    <property type="molecule type" value="Genomic_DNA"/>
</dbReference>
<evidence type="ECO:0000313" key="1">
    <source>
        <dbReference type="EMBL" id="PRD16957.1"/>
    </source>
</evidence>
<dbReference type="OrthoDB" id="4292700at2"/>
<dbReference type="InterPro" id="IPR016064">
    <property type="entry name" value="NAD/diacylglycerol_kinase_sf"/>
</dbReference>
<evidence type="ECO:0000313" key="2">
    <source>
        <dbReference type="Proteomes" id="UP000239181"/>
    </source>
</evidence>
<dbReference type="GO" id="GO:0051287">
    <property type="term" value="F:NAD binding"/>
    <property type="evidence" value="ECO:0007669"/>
    <property type="project" value="UniProtKB-ARBA"/>
</dbReference>